<evidence type="ECO:0000259" key="13">
    <source>
        <dbReference type="Pfam" id="PF23220"/>
    </source>
</evidence>
<dbReference type="InterPro" id="IPR055433">
    <property type="entry name" value="HAT_Syf1-like_N"/>
</dbReference>
<reference evidence="16 17" key="1">
    <citation type="journal article" date="2015" name="Front. Microbiol.">
        <title>Genome sequence of the plant growth promoting endophytic yeast Rhodotorula graminis WP1.</title>
        <authorList>
            <person name="Firrincieli A."/>
            <person name="Otillar R."/>
            <person name="Salamov A."/>
            <person name="Schmutz J."/>
            <person name="Khan Z."/>
            <person name="Redman R.S."/>
            <person name="Fleck N.D."/>
            <person name="Lindquist E."/>
            <person name="Grigoriev I.V."/>
            <person name="Doty S.L."/>
        </authorList>
    </citation>
    <scope>NUCLEOTIDE SEQUENCE [LARGE SCALE GENOMIC DNA]</scope>
    <source>
        <strain evidence="16 17">WP1</strain>
    </source>
</reference>
<protein>
    <recommendedName>
        <fullName evidence="10">Pre-mRNA-splicing factor SYF1</fullName>
    </recommendedName>
    <alternativeName>
        <fullName evidence="11">Pre-mRNA-splicing factor syf1</fullName>
    </alternativeName>
</protein>
<proteinExistence type="inferred from homology"/>
<dbReference type="RefSeq" id="XP_018268818.1">
    <property type="nucleotide sequence ID" value="XM_018417862.1"/>
</dbReference>
<dbReference type="InterPro" id="IPR011990">
    <property type="entry name" value="TPR-like_helical_dom_sf"/>
</dbReference>
<name>A0A0P9EHJ2_RHOGW</name>
<evidence type="ECO:0000256" key="2">
    <source>
        <dbReference type="ARBA" id="ARBA00008644"/>
    </source>
</evidence>
<evidence type="ECO:0000256" key="4">
    <source>
        <dbReference type="ARBA" id="ARBA00022664"/>
    </source>
</evidence>
<keyword evidence="8" id="KW-0539">Nucleus</keyword>
<dbReference type="OrthoDB" id="10067343at2759"/>
<dbReference type="GO" id="GO:0000349">
    <property type="term" value="P:generation of catalytic spliceosome for first transesterification step"/>
    <property type="evidence" value="ECO:0007669"/>
    <property type="project" value="TreeGrafter"/>
</dbReference>
<comment type="subcellular location">
    <subcellularLocation>
        <location evidence="1">Nucleus</location>
    </subcellularLocation>
</comment>
<evidence type="ECO:0000256" key="9">
    <source>
        <dbReference type="ARBA" id="ARBA00037272"/>
    </source>
</evidence>
<feature type="region of interest" description="Disordered" evidence="12">
    <location>
        <begin position="983"/>
        <end position="1019"/>
    </location>
</feature>
<dbReference type="PANTHER" id="PTHR11246:SF5">
    <property type="entry name" value="PRE-MRNA-SPLICING FACTOR SYF1"/>
    <property type="match status" value="1"/>
</dbReference>
<feature type="domain" description="Pre-mRNA-splicing factor SYF1 central HAT repeats" evidence="13">
    <location>
        <begin position="414"/>
        <end position="570"/>
    </location>
</feature>
<evidence type="ECO:0000256" key="6">
    <source>
        <dbReference type="ARBA" id="ARBA00022737"/>
    </source>
</evidence>
<sequence length="1019" mass="114987">MVTYSDLAALLPLTVPVPTLASHPHLVRVDHLSTEHDLLRNPDSLERWQAYLQVVHDETDAALRDARGHASGVERILLGDRLSTAQGRDCLQRLTDLYERALAHHPRSYALWHKYLRTRALFVLGQPANPLKLGAPRKRRGDDGVGRTMTEWLEAGKGEVDDIEDGERDYESQWDGALDGVLGFDEWRSLAAAYERALMFLPQMPRLWLSYLTLFVHPSCPSALSHTHARRTFDRALRTLPPSLHERIWHLYLTWASPSSPAAPSASTIVHVWRRYLERDPSPTSHYIRNVLLALEPAPRPLEAAKRLLALARLTHSGQYKHPTGAAGEFKSAHQLVVEWLDVCEQFPDEVGLDADESERLREERAAAASASSGEGALEVATNGAAAAAAVDGKKAARAELPPLDAATLDPTSPTKLDVDHLVRTHGLALFGDQAGRLWTGLATYWIKRGEFAVARRTFDEALDAVVTLRDFTQVFDAYAEFEESYISGLMEAVADAEDEGEGDDEDKKDDEDELDERMRAFEDLMDRRPFLVNEVLLRRNPNDVQEWEKRVALFGTDDEKVAETYTLATTSLNPRKAVGAFHLLWVHFAKFYEQGGTTGDADRDLASARKVFEKAVRVPFRRVDELAEVWCEWAEMEVRNENYDEAIKVMQRAAAIPKNWKTISFHDDNLPPQHRLFKSLKLWSFYVDLEESIGTVETTKAVYDRIFELKIANAQVVINFANFLEENEYWEESFKVYERGVDLFTFPIAFEIWNAYLSKFIKRYGGTKLERARDLFEQALETCPPKYCKPLFLLYGQLEEEHGLAKRAMAVYDRATRAVEAKDRMEMFTYYIARATSSFGLPATRPIYERAIEALPDSQTAEMCLRFAALERKLGEIDRARAVYAHASQFCDPRTNPEFWAQWNAFEIETGSEDTFREYLRIKRAVQAAFNTESSYLSAKLAQMQKGGQAAREAVEGQQVVDPMAALDQATGVRGFVAASTGVVGGQQQPGAAHEDGEGQPANADEIVMDDDDDDDDE</sequence>
<dbReference type="Pfam" id="PF23220">
    <property type="entry name" value="HAT_Syf1_M"/>
    <property type="match status" value="1"/>
</dbReference>
<evidence type="ECO:0000256" key="8">
    <source>
        <dbReference type="ARBA" id="ARBA00023242"/>
    </source>
</evidence>
<accession>A0A0P9EHJ2</accession>
<evidence type="ECO:0000256" key="11">
    <source>
        <dbReference type="ARBA" id="ARBA00067212"/>
    </source>
</evidence>
<dbReference type="GO" id="GO:0071014">
    <property type="term" value="C:post-mRNA release spliceosomal complex"/>
    <property type="evidence" value="ECO:0007669"/>
    <property type="project" value="TreeGrafter"/>
</dbReference>
<dbReference type="GeneID" id="28978310"/>
<keyword evidence="17" id="KW-1185">Reference proteome</keyword>
<comment type="subunit">
    <text evidence="3">Associated with the spliceosome.</text>
</comment>
<comment type="similarity">
    <text evidence="2">Belongs to the crooked-neck family.</text>
</comment>
<dbReference type="EMBL" id="KQ474085">
    <property type="protein sequence ID" value="KPV72769.1"/>
    <property type="molecule type" value="Genomic_DNA"/>
</dbReference>
<feature type="domain" description="Pre-mRNA-splicing factor Syf1/CRNKL1-like C-terminal HAT-repeats" evidence="14">
    <location>
        <begin position="575"/>
        <end position="970"/>
    </location>
</feature>
<dbReference type="SMART" id="SM00386">
    <property type="entry name" value="HAT"/>
    <property type="match status" value="10"/>
</dbReference>
<comment type="function">
    <text evidence="9">Involved in pre-mRNA splicing and cell cycle progression.</text>
</comment>
<keyword evidence="6" id="KW-0677">Repeat</keyword>
<dbReference type="SUPFAM" id="SSF48452">
    <property type="entry name" value="TPR-like"/>
    <property type="match status" value="3"/>
</dbReference>
<dbReference type="AlphaFoldDB" id="A0A0P9EHJ2"/>
<evidence type="ECO:0000256" key="7">
    <source>
        <dbReference type="ARBA" id="ARBA00023187"/>
    </source>
</evidence>
<dbReference type="Pfam" id="PF23233">
    <property type="entry name" value="HAT_Syf1_CNRKL1_N"/>
    <property type="match status" value="1"/>
</dbReference>
<gene>
    <name evidence="16" type="ORF">RHOBADRAFT_55458</name>
</gene>
<dbReference type="InterPro" id="IPR003107">
    <property type="entry name" value="HAT"/>
</dbReference>
<feature type="domain" description="Pre-mRNA-splicing factor Syf1-like N-terminal HAT-repeats" evidence="15">
    <location>
        <begin position="186"/>
        <end position="281"/>
    </location>
</feature>
<evidence type="ECO:0000259" key="14">
    <source>
        <dbReference type="Pfam" id="PF23231"/>
    </source>
</evidence>
<evidence type="ECO:0000256" key="3">
    <source>
        <dbReference type="ARBA" id="ARBA00011524"/>
    </source>
</evidence>
<dbReference type="GO" id="GO:0071007">
    <property type="term" value="C:U2-type catalytic step 2 spliceosome"/>
    <property type="evidence" value="ECO:0007669"/>
    <property type="project" value="TreeGrafter"/>
</dbReference>
<evidence type="ECO:0000256" key="10">
    <source>
        <dbReference type="ARBA" id="ARBA00039472"/>
    </source>
</evidence>
<feature type="compositionally biased region" description="Acidic residues" evidence="12">
    <location>
        <begin position="1008"/>
        <end position="1019"/>
    </location>
</feature>
<dbReference type="InterPro" id="IPR056350">
    <property type="entry name" value="HAT_Syf1_central"/>
</dbReference>
<evidence type="ECO:0000313" key="17">
    <source>
        <dbReference type="Proteomes" id="UP000053890"/>
    </source>
</evidence>
<dbReference type="FunFam" id="1.25.40.10:FF:000023">
    <property type="entry name" value="Pre-mRNA-splicing factor SYF1"/>
    <property type="match status" value="1"/>
</dbReference>
<evidence type="ECO:0000256" key="1">
    <source>
        <dbReference type="ARBA" id="ARBA00004123"/>
    </source>
</evidence>
<keyword evidence="4" id="KW-0507">mRNA processing</keyword>
<evidence type="ECO:0000259" key="15">
    <source>
        <dbReference type="Pfam" id="PF23233"/>
    </source>
</evidence>
<dbReference type="Proteomes" id="UP000053890">
    <property type="component" value="Unassembled WGS sequence"/>
</dbReference>
<dbReference type="GO" id="GO:0000974">
    <property type="term" value="C:Prp19 complex"/>
    <property type="evidence" value="ECO:0007669"/>
    <property type="project" value="TreeGrafter"/>
</dbReference>
<dbReference type="OMA" id="IWYNYLR"/>
<keyword evidence="5" id="KW-0747">Spliceosome</keyword>
<evidence type="ECO:0000256" key="12">
    <source>
        <dbReference type="SAM" id="MobiDB-lite"/>
    </source>
</evidence>
<dbReference type="FunFam" id="1.25.40.10:FF:000137">
    <property type="entry name" value="Pre-mRNA-splicing factor syf1"/>
    <property type="match status" value="1"/>
</dbReference>
<dbReference type="PANTHER" id="PTHR11246">
    <property type="entry name" value="PRE-MRNA SPLICING FACTOR"/>
    <property type="match status" value="1"/>
</dbReference>
<keyword evidence="7" id="KW-0508">mRNA splicing</keyword>
<organism evidence="16 17">
    <name type="scientific">Rhodotorula graminis (strain WP1)</name>
    <dbReference type="NCBI Taxonomy" id="578459"/>
    <lineage>
        <taxon>Eukaryota</taxon>
        <taxon>Fungi</taxon>
        <taxon>Dikarya</taxon>
        <taxon>Basidiomycota</taxon>
        <taxon>Pucciniomycotina</taxon>
        <taxon>Microbotryomycetes</taxon>
        <taxon>Sporidiobolales</taxon>
        <taxon>Sporidiobolaceae</taxon>
        <taxon>Rhodotorula</taxon>
    </lineage>
</organism>
<dbReference type="InterPro" id="IPR055430">
    <property type="entry name" value="HAT_Syf1_CNRKL1_C"/>
</dbReference>
<dbReference type="InterPro" id="IPR045075">
    <property type="entry name" value="Syf1-like"/>
</dbReference>
<dbReference type="Pfam" id="PF23231">
    <property type="entry name" value="HAT_Syf1_CNRKL1_C"/>
    <property type="match status" value="1"/>
</dbReference>
<evidence type="ECO:0000313" key="16">
    <source>
        <dbReference type="EMBL" id="KPV72769.1"/>
    </source>
</evidence>
<dbReference type="FunFam" id="1.25.40.10:FF:000038">
    <property type="entry name" value="Putative pre-mRNA-splicing factor SYF1"/>
    <property type="match status" value="1"/>
</dbReference>
<dbReference type="STRING" id="578459.A0A0P9EHJ2"/>
<dbReference type="Gene3D" id="1.25.40.10">
    <property type="entry name" value="Tetratricopeptide repeat domain"/>
    <property type="match status" value="4"/>
</dbReference>
<evidence type="ECO:0000256" key="5">
    <source>
        <dbReference type="ARBA" id="ARBA00022728"/>
    </source>
</evidence>